<keyword evidence="5" id="KW-0378">Hydrolase</keyword>
<dbReference type="RefSeq" id="WP_175380954.1">
    <property type="nucleotide sequence ID" value="NZ_JABMCC010000096.1"/>
</dbReference>
<dbReference type="Proteomes" id="UP000577724">
    <property type="component" value="Unassembled WGS sequence"/>
</dbReference>
<proteinExistence type="inferred from homology"/>
<comment type="similarity">
    <text evidence="2">Belongs to the Nth/MutY family.</text>
</comment>
<evidence type="ECO:0000256" key="1">
    <source>
        <dbReference type="ARBA" id="ARBA00001966"/>
    </source>
</evidence>
<evidence type="ECO:0000256" key="6">
    <source>
        <dbReference type="ARBA" id="ARBA00023004"/>
    </source>
</evidence>
<comment type="cofactor">
    <cofactor evidence="1">
        <name>[4Fe-4S] cluster</name>
        <dbReference type="ChEBI" id="CHEBI:49883"/>
    </cofactor>
</comment>
<dbReference type="PANTHER" id="PTHR42944">
    <property type="entry name" value="ADENINE DNA GLYCOSYLASE"/>
    <property type="match status" value="1"/>
</dbReference>
<evidence type="ECO:0000313" key="11">
    <source>
        <dbReference type="EMBL" id="NUU53249.1"/>
    </source>
</evidence>
<evidence type="ECO:0000256" key="5">
    <source>
        <dbReference type="ARBA" id="ARBA00022801"/>
    </source>
</evidence>
<keyword evidence="6" id="KW-0408">Iron</keyword>
<evidence type="ECO:0000256" key="4">
    <source>
        <dbReference type="ARBA" id="ARBA00022763"/>
    </source>
</evidence>
<dbReference type="PANTHER" id="PTHR42944:SF1">
    <property type="entry name" value="ADENINE DNA GLYCOSYLASE"/>
    <property type="match status" value="1"/>
</dbReference>
<dbReference type="EMBL" id="JABMCC010000096">
    <property type="protein sequence ID" value="NUU53249.1"/>
    <property type="molecule type" value="Genomic_DNA"/>
</dbReference>
<keyword evidence="8" id="KW-0234">DNA repair</keyword>
<keyword evidence="9" id="KW-0326">Glycosidase</keyword>
<comment type="caution">
    <text evidence="11">The sequence shown here is derived from an EMBL/GenBank/DDBJ whole genome shotgun (WGS) entry which is preliminary data.</text>
</comment>
<evidence type="ECO:0000256" key="7">
    <source>
        <dbReference type="ARBA" id="ARBA00023014"/>
    </source>
</evidence>
<protein>
    <recommendedName>
        <fullName evidence="10">HhH-GPD domain-containing protein</fullName>
    </recommendedName>
</protein>
<evidence type="ECO:0000256" key="2">
    <source>
        <dbReference type="ARBA" id="ARBA00008343"/>
    </source>
</evidence>
<keyword evidence="3" id="KW-0479">Metal-binding</keyword>
<organism evidence="11 12">
    <name type="scientific">Paenibacillus taichungensis</name>
    <dbReference type="NCBI Taxonomy" id="484184"/>
    <lineage>
        <taxon>Bacteria</taxon>
        <taxon>Bacillati</taxon>
        <taxon>Bacillota</taxon>
        <taxon>Bacilli</taxon>
        <taxon>Bacillales</taxon>
        <taxon>Paenibacillaceae</taxon>
        <taxon>Paenibacillus</taxon>
    </lineage>
</organism>
<keyword evidence="12" id="KW-1185">Reference proteome</keyword>
<evidence type="ECO:0000259" key="10">
    <source>
        <dbReference type="Pfam" id="PF00730"/>
    </source>
</evidence>
<evidence type="ECO:0000256" key="8">
    <source>
        <dbReference type="ARBA" id="ARBA00023204"/>
    </source>
</evidence>
<feature type="domain" description="HhH-GPD" evidence="10">
    <location>
        <begin position="35"/>
        <end position="97"/>
    </location>
</feature>
<dbReference type="SUPFAM" id="SSF48150">
    <property type="entry name" value="DNA-glycosylase"/>
    <property type="match status" value="1"/>
</dbReference>
<keyword evidence="7" id="KW-0411">Iron-sulfur</keyword>
<evidence type="ECO:0000313" key="12">
    <source>
        <dbReference type="Proteomes" id="UP000577724"/>
    </source>
</evidence>
<dbReference type="CDD" id="cd00056">
    <property type="entry name" value="ENDO3c"/>
    <property type="match status" value="1"/>
</dbReference>
<dbReference type="Gene3D" id="1.10.340.30">
    <property type="entry name" value="Hypothetical protein, domain 2"/>
    <property type="match status" value="1"/>
</dbReference>
<evidence type="ECO:0000256" key="9">
    <source>
        <dbReference type="ARBA" id="ARBA00023295"/>
    </source>
</evidence>
<sequence>MKKTSFFWITLRLWFKQNQRIYRWRNTKNPYHVLIAEFLLQQTQVRKVEEVYNSLLSSFPTVQKLSKASESKLIEIISPIGLIYRAFRIKSTAIQITANFNGKVPDNLIH</sequence>
<dbReference type="Pfam" id="PF00730">
    <property type="entry name" value="HhH-GPD"/>
    <property type="match status" value="1"/>
</dbReference>
<name>A0ABX2MHG4_9BACL</name>
<dbReference type="InterPro" id="IPR044298">
    <property type="entry name" value="MIG/MutY"/>
</dbReference>
<evidence type="ECO:0000256" key="3">
    <source>
        <dbReference type="ARBA" id="ARBA00022723"/>
    </source>
</evidence>
<dbReference type="InterPro" id="IPR003265">
    <property type="entry name" value="HhH-GPD_domain"/>
</dbReference>
<keyword evidence="4" id="KW-0227">DNA damage</keyword>
<gene>
    <name evidence="11" type="ORF">HP548_03980</name>
</gene>
<reference evidence="11 12" key="1">
    <citation type="submission" date="2020-05" db="EMBL/GenBank/DDBJ databases">
        <title>Genome Sequencing of Type Strains.</title>
        <authorList>
            <person name="Lemaire J.F."/>
            <person name="Inderbitzin P."/>
            <person name="Gregorio O.A."/>
            <person name="Collins S.B."/>
            <person name="Wespe N."/>
            <person name="Knight-Connoni V."/>
        </authorList>
    </citation>
    <scope>NUCLEOTIDE SEQUENCE [LARGE SCALE GENOMIC DNA]</scope>
    <source>
        <strain evidence="11 12">DSM 19942</strain>
    </source>
</reference>
<accession>A0ABX2MHG4</accession>
<dbReference type="InterPro" id="IPR011257">
    <property type="entry name" value="DNA_glycosylase"/>
</dbReference>
<dbReference type="GeneID" id="97611657"/>